<evidence type="ECO:0000313" key="1">
    <source>
        <dbReference type="EMBL" id="TMS15775.1"/>
    </source>
</evidence>
<name>A0ACD3R8R2_LARCR</name>
<dbReference type="EMBL" id="CM011681">
    <property type="protein sequence ID" value="TMS15775.1"/>
    <property type="molecule type" value="Genomic_DNA"/>
</dbReference>
<comment type="caution">
    <text evidence="1">The sequence shown here is derived from an EMBL/GenBank/DDBJ whole genome shotgun (WGS) entry which is preliminary data.</text>
</comment>
<evidence type="ECO:0000313" key="2">
    <source>
        <dbReference type="Proteomes" id="UP000793456"/>
    </source>
</evidence>
<accession>A0ACD3R8R2</accession>
<organism evidence="1 2">
    <name type="scientific">Larimichthys crocea</name>
    <name type="common">Large yellow croaker</name>
    <name type="synonym">Pseudosciaena crocea</name>
    <dbReference type="NCBI Taxonomy" id="215358"/>
    <lineage>
        <taxon>Eukaryota</taxon>
        <taxon>Metazoa</taxon>
        <taxon>Chordata</taxon>
        <taxon>Craniata</taxon>
        <taxon>Vertebrata</taxon>
        <taxon>Euteleostomi</taxon>
        <taxon>Actinopterygii</taxon>
        <taxon>Neopterygii</taxon>
        <taxon>Teleostei</taxon>
        <taxon>Neoteleostei</taxon>
        <taxon>Acanthomorphata</taxon>
        <taxon>Eupercaria</taxon>
        <taxon>Sciaenidae</taxon>
        <taxon>Larimichthys</taxon>
    </lineage>
</organism>
<sequence length="259" mass="27954">MSTFSGPGIPLKAFQTRKVTALWKWRYSLPIHSTRACCQARRVKMMSRRKPQTSLPHPGTLNLSGYALLDAARWDAASSPSIGAGNICGLPSVPCWSTMSAHTCGRKCLKYHPGLRSRHVTPPTVGSPVWTGARPSKSTGSVSNESTSLGQLETKSSHSTKPPSSPVGRPGKVRLTETEIMQDTSAAQKAAKLSQSAEDKSSKYIRDSPPPREEPATCALLTRTNKWYLVTWKEAMSSSPPLLPQQSEAPRDSAEGGGL</sequence>
<keyword evidence="2" id="KW-1185">Reference proteome</keyword>
<gene>
    <name evidence="1" type="ORF">E3U43_013068</name>
</gene>
<dbReference type="Proteomes" id="UP000793456">
    <property type="component" value="Chromosome VIII"/>
</dbReference>
<protein>
    <submittedName>
        <fullName evidence="1">Uncharacterized protein</fullName>
    </submittedName>
</protein>
<proteinExistence type="predicted"/>
<reference evidence="1" key="1">
    <citation type="submission" date="2018-11" db="EMBL/GenBank/DDBJ databases">
        <title>The sequence and de novo assembly of Larimichthys crocea genome using PacBio and Hi-C technologies.</title>
        <authorList>
            <person name="Xu P."/>
            <person name="Chen B."/>
            <person name="Zhou Z."/>
            <person name="Ke Q."/>
            <person name="Wu Y."/>
            <person name="Bai H."/>
            <person name="Pu F."/>
        </authorList>
    </citation>
    <scope>NUCLEOTIDE SEQUENCE</scope>
    <source>
        <tissue evidence="1">Muscle</tissue>
    </source>
</reference>